<feature type="region of interest" description="Disordered" evidence="1">
    <location>
        <begin position="178"/>
        <end position="225"/>
    </location>
</feature>
<protein>
    <submittedName>
        <fullName evidence="2">Uncharacterized protein</fullName>
    </submittedName>
</protein>
<feature type="region of interest" description="Disordered" evidence="1">
    <location>
        <begin position="78"/>
        <end position="125"/>
    </location>
</feature>
<feature type="compositionally biased region" description="Acidic residues" evidence="1">
    <location>
        <begin position="563"/>
        <end position="577"/>
    </location>
</feature>
<feature type="region of interest" description="Disordered" evidence="1">
    <location>
        <begin position="463"/>
        <end position="492"/>
    </location>
</feature>
<accession>A0AAD7TEU3</accession>
<dbReference type="AlphaFoldDB" id="A0AAD7TEU3"/>
<feature type="region of interest" description="Disordered" evidence="1">
    <location>
        <begin position="530"/>
        <end position="577"/>
    </location>
</feature>
<keyword evidence="3" id="KW-1185">Reference proteome</keyword>
<evidence type="ECO:0000256" key="1">
    <source>
        <dbReference type="SAM" id="MobiDB-lite"/>
    </source>
</evidence>
<feature type="compositionally biased region" description="Basic and acidic residues" evidence="1">
    <location>
        <begin position="78"/>
        <end position="87"/>
    </location>
</feature>
<proteinExistence type="predicted"/>
<dbReference type="EMBL" id="JAPEVG010001013">
    <property type="protein sequence ID" value="KAJ8454249.1"/>
    <property type="molecule type" value="Genomic_DNA"/>
</dbReference>
<feature type="compositionally biased region" description="Basic and acidic residues" evidence="1">
    <location>
        <begin position="101"/>
        <end position="111"/>
    </location>
</feature>
<gene>
    <name evidence="2" type="ORF">ONZ51_g13138</name>
</gene>
<reference evidence="2" key="1">
    <citation type="submission" date="2022-11" db="EMBL/GenBank/DDBJ databases">
        <title>Genome Sequence of Cubamyces cubensis.</title>
        <authorList>
            <person name="Buettner E."/>
        </authorList>
    </citation>
    <scope>NUCLEOTIDE SEQUENCE</scope>
    <source>
        <strain evidence="2">MPL-01</strain>
    </source>
</reference>
<evidence type="ECO:0000313" key="2">
    <source>
        <dbReference type="EMBL" id="KAJ8454249.1"/>
    </source>
</evidence>
<name>A0AAD7TEU3_9APHY</name>
<comment type="caution">
    <text evidence="2">The sequence shown here is derived from an EMBL/GenBank/DDBJ whole genome shotgun (WGS) entry which is preliminary data.</text>
</comment>
<feature type="compositionally biased region" description="Polar residues" evidence="1">
    <location>
        <begin position="194"/>
        <end position="205"/>
    </location>
</feature>
<organism evidence="2 3">
    <name type="scientific">Trametes cubensis</name>
    <dbReference type="NCBI Taxonomy" id="1111947"/>
    <lineage>
        <taxon>Eukaryota</taxon>
        <taxon>Fungi</taxon>
        <taxon>Dikarya</taxon>
        <taxon>Basidiomycota</taxon>
        <taxon>Agaricomycotina</taxon>
        <taxon>Agaricomycetes</taxon>
        <taxon>Polyporales</taxon>
        <taxon>Polyporaceae</taxon>
        <taxon>Trametes</taxon>
    </lineage>
</organism>
<feature type="compositionally biased region" description="Polar residues" evidence="1">
    <location>
        <begin position="112"/>
        <end position="125"/>
    </location>
</feature>
<sequence>MRSLATINPSVMHKIIKVFPKDLESLTVAFLKTSTDLFPRMLRNVHNGATDNTPLRPEAHDNPSMVVDNDEWEHAHGLGEKGKETAREASMPPRDTQMEDTLEHGEHRKSPAQENSSSMPPVDTMTSRFGMMLLERMQESHERMNTLVATFITQQNEAHERLCDTVRAVHAKVDQIHDAVPRGSRRSGRFEVATGQQSPHAQASMSPPGDKRRARSDRSKPLPTIPEMDAVLTTLKSSVRTHLKLMLKFSTWEELVRRSPPLTDEQAEAYQSGRVLPLFTEDNFRIDFNRDWKRFPLNLAARDFFVQNMLQTIRGGGFDFDPAVVPFIKEAHIQHVLDGHMDYCRRKYRESYNLQTWDAKVPDDAKMIAEQKAKTEKEKKRKAVNSRKKTLFDARLTVILEMGLDRHSILFNRLQPENMSGDETDGPRRTLPMSYRIVESRWQSFALKTFLRALDAKYREDWERPRHGQRAKGGNPPRTRITRANGPKDDGHAPVGLWRNCYDQEWLRSLPSYQRRALKVIDGDYDFDLTPEDEDIEMSPGATDSSMDTAQGLADTARKSDDAAQESEDEIEEELQE</sequence>
<evidence type="ECO:0000313" key="3">
    <source>
        <dbReference type="Proteomes" id="UP001215151"/>
    </source>
</evidence>
<dbReference type="Proteomes" id="UP001215151">
    <property type="component" value="Unassembled WGS sequence"/>
</dbReference>